<dbReference type="InterPro" id="IPR011009">
    <property type="entry name" value="Kinase-like_dom_sf"/>
</dbReference>
<gene>
    <name evidence="2" type="ORF">GM668_11160</name>
</gene>
<organism evidence="2 3">
    <name type="scientific">Pseudoduganella ginsengisoli</name>
    <dbReference type="NCBI Taxonomy" id="1462440"/>
    <lineage>
        <taxon>Bacteria</taxon>
        <taxon>Pseudomonadati</taxon>
        <taxon>Pseudomonadota</taxon>
        <taxon>Betaproteobacteria</taxon>
        <taxon>Burkholderiales</taxon>
        <taxon>Oxalobacteraceae</taxon>
        <taxon>Telluria group</taxon>
        <taxon>Pseudoduganella</taxon>
    </lineage>
</organism>
<accession>A0A6L6PZT0</accession>
<evidence type="ECO:0000259" key="1">
    <source>
        <dbReference type="Pfam" id="PF01636"/>
    </source>
</evidence>
<evidence type="ECO:0000313" key="3">
    <source>
        <dbReference type="Proteomes" id="UP000484015"/>
    </source>
</evidence>
<reference evidence="2 3" key="1">
    <citation type="submission" date="2019-11" db="EMBL/GenBank/DDBJ databases">
        <title>Type strains purchased from KCTC, JCM and DSMZ.</title>
        <authorList>
            <person name="Lu H."/>
        </authorList>
    </citation>
    <scope>NUCLEOTIDE SEQUENCE [LARGE SCALE GENOMIC DNA]</scope>
    <source>
        <strain evidence="2 3">KCTC 42409</strain>
    </source>
</reference>
<dbReference type="InterPro" id="IPR002575">
    <property type="entry name" value="Aminoglycoside_PTrfase"/>
</dbReference>
<protein>
    <recommendedName>
        <fullName evidence="1">Aminoglycoside phosphotransferase domain-containing protein</fullName>
    </recommendedName>
</protein>
<dbReference type="Pfam" id="PF01636">
    <property type="entry name" value="APH"/>
    <property type="match status" value="1"/>
</dbReference>
<dbReference type="Proteomes" id="UP000484015">
    <property type="component" value="Unassembled WGS sequence"/>
</dbReference>
<name>A0A6L6PZT0_9BURK</name>
<keyword evidence="3" id="KW-1185">Reference proteome</keyword>
<dbReference type="EMBL" id="WNLA01000005">
    <property type="protein sequence ID" value="MTW02641.1"/>
    <property type="molecule type" value="Genomic_DNA"/>
</dbReference>
<proteinExistence type="predicted"/>
<dbReference type="OrthoDB" id="574549at2"/>
<comment type="caution">
    <text evidence="2">The sequence shown here is derived from an EMBL/GenBank/DDBJ whole genome shotgun (WGS) entry which is preliminary data.</text>
</comment>
<sequence>MTGLSAAVTAFCARHGASEPLQAVALRAGRNSEVLRITDHRGNSTILKQYFSHQADTRDRLGTEYGFLDFCSRHGVTAVPRTLGMDKALNCALYALLPGQRPVELTDDHMAQAAAFIASLNTLRDAEGADRLPFASDACTAVQTHLDLAQRRIDGLLACAPANGSSVSAIERDAHAFVRNTLAPAWERRDAAARAALAAEGDLSAPLPRTALILSPSDFGFHNTLQHDDRLAFVDFEYAGWDDPAKLICDFQCQPEVPVSAAHGTLFQRTVLAALRDDGAIARRIAAVLPLHRIKWCGILLNELRAQDRQRRLHAGIAADGLLEIQLAKARTYFETHLV</sequence>
<feature type="domain" description="Aminoglycoside phosphotransferase" evidence="1">
    <location>
        <begin position="30"/>
        <end position="245"/>
    </location>
</feature>
<evidence type="ECO:0000313" key="2">
    <source>
        <dbReference type="EMBL" id="MTW02641.1"/>
    </source>
</evidence>
<dbReference type="SUPFAM" id="SSF56112">
    <property type="entry name" value="Protein kinase-like (PK-like)"/>
    <property type="match status" value="1"/>
</dbReference>
<dbReference type="AlphaFoldDB" id="A0A6L6PZT0"/>
<dbReference type="RefSeq" id="WP_155439022.1">
    <property type="nucleotide sequence ID" value="NZ_WNLA01000005.1"/>
</dbReference>